<proteinExistence type="predicted"/>
<dbReference type="GO" id="GO:0016757">
    <property type="term" value="F:glycosyltransferase activity"/>
    <property type="evidence" value="ECO:0007669"/>
    <property type="project" value="InterPro"/>
</dbReference>
<organism evidence="3">
    <name type="scientific">marine sediment metagenome</name>
    <dbReference type="NCBI Taxonomy" id="412755"/>
    <lineage>
        <taxon>unclassified sequences</taxon>
        <taxon>metagenomes</taxon>
        <taxon>ecological metagenomes</taxon>
    </lineage>
</organism>
<evidence type="ECO:0000313" key="3">
    <source>
        <dbReference type="EMBL" id="KKM18718.1"/>
    </source>
</evidence>
<dbReference type="PANTHER" id="PTHR12526:SF630">
    <property type="entry name" value="GLYCOSYLTRANSFERASE"/>
    <property type="match status" value="1"/>
</dbReference>
<accession>A0A0F9K9D8</accession>
<comment type="caution">
    <text evidence="3">The sequence shown here is derived from an EMBL/GenBank/DDBJ whole genome shotgun (WGS) entry which is preliminary data.</text>
</comment>
<evidence type="ECO:0000259" key="2">
    <source>
        <dbReference type="Pfam" id="PF13439"/>
    </source>
</evidence>
<dbReference type="Pfam" id="PF13439">
    <property type="entry name" value="Glyco_transf_4"/>
    <property type="match status" value="1"/>
</dbReference>
<dbReference type="Gene3D" id="3.40.50.2000">
    <property type="entry name" value="Glycogen Phosphorylase B"/>
    <property type="match status" value="2"/>
</dbReference>
<gene>
    <name evidence="3" type="ORF">LCGC14_1662870</name>
</gene>
<protein>
    <recommendedName>
        <fullName evidence="4">Glycosyltransferase subfamily 4-like N-terminal domain-containing protein</fullName>
    </recommendedName>
</protein>
<dbReference type="PANTHER" id="PTHR12526">
    <property type="entry name" value="GLYCOSYLTRANSFERASE"/>
    <property type="match status" value="1"/>
</dbReference>
<name>A0A0F9K9D8_9ZZZZ</name>
<dbReference type="SUPFAM" id="SSF53756">
    <property type="entry name" value="UDP-Glycosyltransferase/glycogen phosphorylase"/>
    <property type="match status" value="1"/>
</dbReference>
<sequence length="325" mass="38086">MRRLSALITNFFYLLKIIRKKRPDIIVGYSMTNGLFGLFFSKILRIPYIFHYIDILHKLVPFEYIQKFAQYIARISFKLADLILIYTELQKKYVVSEGAPQKKVKILPNGISLQNTKVNDEKLRKLKEEYSISNDDFVIFYMGYLYEFAGLQKIIKFYNESVLKGKYKLKFLILGDGGIYNSLKKLIRKINANWVILPGRVHYFDITEYIQLADLCLMSFEINEITKEITPIKIIEYMAMKKPVLSSSLPGAMLEFGNDNGVIFVKNQRELIKKIESFIPKKEKLKVIGLKGLELVKKKYLWSIVINKFKSYALDLIRKKSNKHK</sequence>
<dbReference type="Pfam" id="PF00534">
    <property type="entry name" value="Glycos_transf_1"/>
    <property type="match status" value="1"/>
</dbReference>
<feature type="domain" description="Glycosyl transferase family 1" evidence="1">
    <location>
        <begin position="126"/>
        <end position="288"/>
    </location>
</feature>
<feature type="domain" description="Glycosyltransferase subfamily 4-like N-terminal" evidence="2">
    <location>
        <begin position="3"/>
        <end position="114"/>
    </location>
</feature>
<dbReference type="AlphaFoldDB" id="A0A0F9K9D8"/>
<evidence type="ECO:0008006" key="4">
    <source>
        <dbReference type="Google" id="ProtNLM"/>
    </source>
</evidence>
<dbReference type="InterPro" id="IPR001296">
    <property type="entry name" value="Glyco_trans_1"/>
</dbReference>
<reference evidence="3" key="1">
    <citation type="journal article" date="2015" name="Nature">
        <title>Complex archaea that bridge the gap between prokaryotes and eukaryotes.</title>
        <authorList>
            <person name="Spang A."/>
            <person name="Saw J.H."/>
            <person name="Jorgensen S.L."/>
            <person name="Zaremba-Niedzwiedzka K."/>
            <person name="Martijn J."/>
            <person name="Lind A.E."/>
            <person name="van Eijk R."/>
            <person name="Schleper C."/>
            <person name="Guy L."/>
            <person name="Ettema T.J."/>
        </authorList>
    </citation>
    <scope>NUCLEOTIDE SEQUENCE</scope>
</reference>
<dbReference type="EMBL" id="LAZR01014161">
    <property type="protein sequence ID" value="KKM18718.1"/>
    <property type="molecule type" value="Genomic_DNA"/>
</dbReference>
<dbReference type="InterPro" id="IPR028098">
    <property type="entry name" value="Glyco_trans_4-like_N"/>
</dbReference>
<evidence type="ECO:0000259" key="1">
    <source>
        <dbReference type="Pfam" id="PF00534"/>
    </source>
</evidence>